<dbReference type="NCBIfam" id="TIGR01930">
    <property type="entry name" value="AcCoA-C-Actrans"/>
    <property type="match status" value="1"/>
</dbReference>
<name>A0A1G9BWM2_9FLAO</name>
<dbReference type="GO" id="GO:0003988">
    <property type="term" value="F:acetyl-CoA C-acyltransferase activity"/>
    <property type="evidence" value="ECO:0007669"/>
    <property type="project" value="UniProtKB-EC"/>
</dbReference>
<evidence type="ECO:0000313" key="11">
    <source>
        <dbReference type="Proteomes" id="UP000199580"/>
    </source>
</evidence>
<dbReference type="InterPro" id="IPR002155">
    <property type="entry name" value="Thiolase"/>
</dbReference>
<dbReference type="PIRSF" id="PIRSF000429">
    <property type="entry name" value="Ac-CoA_Ac_transf"/>
    <property type="match status" value="1"/>
</dbReference>
<dbReference type="InterPro" id="IPR020617">
    <property type="entry name" value="Thiolase_C"/>
</dbReference>
<dbReference type="GO" id="GO:0006635">
    <property type="term" value="P:fatty acid beta-oxidation"/>
    <property type="evidence" value="ECO:0007669"/>
    <property type="project" value="TreeGrafter"/>
</dbReference>
<keyword evidence="3 7" id="KW-0808">Transferase</keyword>
<feature type="domain" description="Thiolase C-terminal" evidence="9">
    <location>
        <begin position="270"/>
        <end position="390"/>
    </location>
</feature>
<reference evidence="10 11" key="1">
    <citation type="submission" date="2016-10" db="EMBL/GenBank/DDBJ databases">
        <authorList>
            <person name="de Groot N.N."/>
        </authorList>
    </citation>
    <scope>NUCLEOTIDE SEQUENCE [LARGE SCALE GENOMIC DNA]</scope>
    <source>
        <strain evidence="10 11">CGMCC 1.10076</strain>
    </source>
</reference>
<evidence type="ECO:0000256" key="3">
    <source>
        <dbReference type="ARBA" id="ARBA00022679"/>
    </source>
</evidence>
<dbReference type="EMBL" id="FNEZ01000006">
    <property type="protein sequence ID" value="SDK43822.1"/>
    <property type="molecule type" value="Genomic_DNA"/>
</dbReference>
<dbReference type="InterPro" id="IPR020616">
    <property type="entry name" value="Thiolase_N"/>
</dbReference>
<dbReference type="InterPro" id="IPR020610">
    <property type="entry name" value="Thiolase_AS"/>
</dbReference>
<evidence type="ECO:0000256" key="2">
    <source>
        <dbReference type="ARBA" id="ARBA00010982"/>
    </source>
</evidence>
<gene>
    <name evidence="10" type="ORF">SAMN04487935_3381</name>
</gene>
<evidence type="ECO:0000256" key="6">
    <source>
        <dbReference type="PIRSR" id="PIRSR000429-1"/>
    </source>
</evidence>
<dbReference type="STRING" id="1128970.SAMN04487935_3381"/>
<dbReference type="Pfam" id="PF00108">
    <property type="entry name" value="Thiolase_N"/>
    <property type="match status" value="1"/>
</dbReference>
<evidence type="ECO:0000256" key="4">
    <source>
        <dbReference type="ARBA" id="ARBA00023315"/>
    </source>
</evidence>
<dbReference type="Gene3D" id="3.40.47.10">
    <property type="match status" value="1"/>
</dbReference>
<accession>A0A1G9BWM2</accession>
<dbReference type="PROSITE" id="PS00737">
    <property type="entry name" value="THIOLASE_2"/>
    <property type="match status" value="1"/>
</dbReference>
<feature type="domain" description="Thiolase N-terminal" evidence="8">
    <location>
        <begin position="5"/>
        <end position="263"/>
    </location>
</feature>
<dbReference type="PROSITE" id="PS00099">
    <property type="entry name" value="THIOLASE_3"/>
    <property type="match status" value="1"/>
</dbReference>
<dbReference type="OrthoDB" id="9764892at2"/>
<dbReference type="Pfam" id="PF02803">
    <property type="entry name" value="Thiolase_C"/>
    <property type="match status" value="1"/>
</dbReference>
<dbReference type="CDD" id="cd00751">
    <property type="entry name" value="thiolase"/>
    <property type="match status" value="1"/>
</dbReference>
<dbReference type="PANTHER" id="PTHR43853">
    <property type="entry name" value="3-KETOACYL-COA THIOLASE, PEROXISOMAL"/>
    <property type="match status" value="1"/>
</dbReference>
<feature type="active site" description="Acyl-thioester intermediate" evidence="6">
    <location>
        <position position="91"/>
    </location>
</feature>
<dbReference type="RefSeq" id="WP_091398205.1">
    <property type="nucleotide sequence ID" value="NZ_BKAI01000012.1"/>
</dbReference>
<dbReference type="GO" id="GO:0010124">
    <property type="term" value="P:phenylacetate catabolic process"/>
    <property type="evidence" value="ECO:0007669"/>
    <property type="project" value="TreeGrafter"/>
</dbReference>
<protein>
    <recommendedName>
        <fullName evidence="5">acetyl-CoA C-acyltransferase</fullName>
        <ecNumber evidence="5">2.3.1.16</ecNumber>
    </recommendedName>
</protein>
<organism evidence="10 11">
    <name type="scientific">Flavobacterium noncentrifugens</name>
    <dbReference type="NCBI Taxonomy" id="1128970"/>
    <lineage>
        <taxon>Bacteria</taxon>
        <taxon>Pseudomonadati</taxon>
        <taxon>Bacteroidota</taxon>
        <taxon>Flavobacteriia</taxon>
        <taxon>Flavobacteriales</taxon>
        <taxon>Flavobacteriaceae</taxon>
        <taxon>Flavobacterium</taxon>
    </lineage>
</organism>
<dbReference type="AlphaFoldDB" id="A0A1G9BWM2"/>
<dbReference type="PROSITE" id="PS00098">
    <property type="entry name" value="THIOLASE_1"/>
    <property type="match status" value="1"/>
</dbReference>
<proteinExistence type="inferred from homology"/>
<evidence type="ECO:0000256" key="7">
    <source>
        <dbReference type="RuleBase" id="RU003557"/>
    </source>
</evidence>
<dbReference type="FunFam" id="3.40.47.10:FF:000010">
    <property type="entry name" value="Acetyl-CoA acetyltransferase (Thiolase)"/>
    <property type="match status" value="1"/>
</dbReference>
<keyword evidence="11" id="KW-1185">Reference proteome</keyword>
<dbReference type="InterPro" id="IPR050215">
    <property type="entry name" value="Thiolase-like_sf_Thiolase"/>
</dbReference>
<evidence type="ECO:0000259" key="8">
    <source>
        <dbReference type="Pfam" id="PF00108"/>
    </source>
</evidence>
<sequence length="393" mass="42129">MKTAYIVKAYRTAVGKAPKGVFRFKRPDELAAETIQYMMNELPDFDKKRIDDVMVGNAMPEAEQGLNVARLISLMGLNVVDVPGVTVNRYCASGLETIGMATAKIQSGMADCIIAGGAESMSFIPMGGYKPTPDYAVAKEGHEDYYWGMGLTAEAVAKQFNVSREDQDEFALNSHLKALKAQAEGKFDKQIVPITVEQTFINENGKKETKSYTVTTDEGPRADTNLEALAKLRPVFAADGSVTAGTSSQMSDGAAFVMVMSEELVKELNLTPIARLVNFASAGVEPRIMGIGPVKAIPKALKQAGLTLNDIDLIELNEAFASQSLAVIRELNLNPEIVNVNGGAIALGHPLGCTGAKLSVQLFDEMKRRGSKYGIVTMCVGTGQGSAGVYELL</sequence>
<dbReference type="PANTHER" id="PTHR43853:SF21">
    <property type="entry name" value="STEROID 3-KETOACYL-COA THIOLASE"/>
    <property type="match status" value="1"/>
</dbReference>
<comment type="similarity">
    <text evidence="2 7">Belongs to the thiolase-like superfamily. Thiolase family.</text>
</comment>
<feature type="active site" description="Proton acceptor" evidence="6">
    <location>
        <position position="379"/>
    </location>
</feature>
<dbReference type="EC" id="2.3.1.16" evidence="5"/>
<dbReference type="InterPro" id="IPR020615">
    <property type="entry name" value="Thiolase_acyl_enz_int_AS"/>
</dbReference>
<comment type="pathway">
    <text evidence="1">Lipid metabolism.</text>
</comment>
<evidence type="ECO:0000313" key="10">
    <source>
        <dbReference type="EMBL" id="SDK43822.1"/>
    </source>
</evidence>
<evidence type="ECO:0000256" key="1">
    <source>
        <dbReference type="ARBA" id="ARBA00005189"/>
    </source>
</evidence>
<dbReference type="GO" id="GO:0005737">
    <property type="term" value="C:cytoplasm"/>
    <property type="evidence" value="ECO:0007669"/>
    <property type="project" value="UniProtKB-ARBA"/>
</dbReference>
<dbReference type="Proteomes" id="UP000199580">
    <property type="component" value="Unassembled WGS sequence"/>
</dbReference>
<dbReference type="InterPro" id="IPR016039">
    <property type="entry name" value="Thiolase-like"/>
</dbReference>
<evidence type="ECO:0000256" key="5">
    <source>
        <dbReference type="ARBA" id="ARBA00024073"/>
    </source>
</evidence>
<feature type="active site" description="Proton acceptor" evidence="6">
    <location>
        <position position="349"/>
    </location>
</feature>
<dbReference type="SUPFAM" id="SSF53901">
    <property type="entry name" value="Thiolase-like"/>
    <property type="match status" value="2"/>
</dbReference>
<evidence type="ECO:0000259" key="9">
    <source>
        <dbReference type="Pfam" id="PF02803"/>
    </source>
</evidence>
<keyword evidence="4 7" id="KW-0012">Acyltransferase</keyword>
<dbReference type="InterPro" id="IPR020613">
    <property type="entry name" value="Thiolase_CS"/>
</dbReference>